<dbReference type="Pfam" id="PF10974">
    <property type="entry name" value="DUF2804"/>
    <property type="match status" value="1"/>
</dbReference>
<evidence type="ECO:0000313" key="2">
    <source>
        <dbReference type="Proteomes" id="UP000470875"/>
    </source>
</evidence>
<dbReference type="RefSeq" id="WP_154545618.1">
    <property type="nucleotide sequence ID" value="NZ_VULO01000010.1"/>
</dbReference>
<accession>A0A6N7W6G5</accession>
<dbReference type="PANTHER" id="PTHR35868">
    <property type="entry name" value="DUF2804 DOMAIN-CONTAINING PROTEIN-RELATED"/>
    <property type="match status" value="1"/>
</dbReference>
<sequence length="352" mass="39974">MDTPHEITFPTPLVNADGRLNPHAIGWMRQPLIDTSGIKSSSRWGRNKRWEYWCILTPEHLLALTVSSLDYAGVYEVWVHERATGKSWGKTAIAPLPLLKIPKNLGQGNIDLTQRRLSIGIHESQEGTRLRARIPGAAFEVFVPLPPDHERLGVVVPWSRDLFQYTVKDLGRPARGWVMCDRTATRFSDDSWAVLDHGRGRWPREVEWNWGTANGEVSGWKILFDRDYLASHPDAREYTYRLGIQFGAKWTDGSGVTENSVFFDGHIYKIHDDVTLTYDLDNPLEPWRIVGGGLDLTLKPFHNKQSRTDVKYVASRTDQLFGTYSGVVTIPGVGTMMVTDLIGFAEDVMQRW</sequence>
<reference evidence="1 2" key="1">
    <citation type="submission" date="2019-08" db="EMBL/GenBank/DDBJ databases">
        <title>In-depth cultivation of the pig gut microbiome towards novel bacterial diversity and tailored functional studies.</title>
        <authorList>
            <person name="Wylensek D."/>
            <person name="Hitch T.C.A."/>
            <person name="Clavel T."/>
        </authorList>
    </citation>
    <scope>NUCLEOTIDE SEQUENCE [LARGE SCALE GENOMIC DNA]</scope>
    <source>
        <strain evidence="1 2">WB03_NA08</strain>
    </source>
</reference>
<protein>
    <submittedName>
        <fullName evidence="1">DUF2804 domain-containing protein</fullName>
    </submittedName>
</protein>
<keyword evidence="2" id="KW-1185">Reference proteome</keyword>
<dbReference type="PANTHER" id="PTHR35868:SF3">
    <property type="entry name" value="DUF2804 DOMAIN-CONTAINING PROTEIN"/>
    <property type="match status" value="1"/>
</dbReference>
<gene>
    <name evidence="1" type="ORF">FYJ24_08880</name>
</gene>
<name>A0A6N7W6G5_9ACTO</name>
<dbReference type="Proteomes" id="UP000470875">
    <property type="component" value="Unassembled WGS sequence"/>
</dbReference>
<dbReference type="EMBL" id="VULO01000010">
    <property type="protein sequence ID" value="MSS84875.1"/>
    <property type="molecule type" value="Genomic_DNA"/>
</dbReference>
<dbReference type="InterPro" id="IPR021243">
    <property type="entry name" value="DUF2804"/>
</dbReference>
<dbReference type="AlphaFoldDB" id="A0A6N7W6G5"/>
<organism evidence="1 2">
    <name type="scientific">Scrofimicrobium canadense</name>
    <dbReference type="NCBI Taxonomy" id="2652290"/>
    <lineage>
        <taxon>Bacteria</taxon>
        <taxon>Bacillati</taxon>
        <taxon>Actinomycetota</taxon>
        <taxon>Actinomycetes</taxon>
        <taxon>Actinomycetales</taxon>
        <taxon>Actinomycetaceae</taxon>
        <taxon>Scrofimicrobium</taxon>
    </lineage>
</organism>
<comment type="caution">
    <text evidence="1">The sequence shown here is derived from an EMBL/GenBank/DDBJ whole genome shotgun (WGS) entry which is preliminary data.</text>
</comment>
<proteinExistence type="predicted"/>
<evidence type="ECO:0000313" key="1">
    <source>
        <dbReference type="EMBL" id="MSS84875.1"/>
    </source>
</evidence>